<dbReference type="GO" id="GO:0005737">
    <property type="term" value="C:cytoplasm"/>
    <property type="evidence" value="ECO:0007669"/>
    <property type="project" value="UniProtKB-SubCell"/>
</dbReference>
<keyword evidence="14" id="KW-1185">Reference proteome</keyword>
<dbReference type="InterPro" id="IPR006070">
    <property type="entry name" value="Sua5-like_dom"/>
</dbReference>
<keyword evidence="8" id="KW-0547">Nucleotide-binding</keyword>
<reference evidence="13 14" key="1">
    <citation type="submission" date="2020-01" db="EMBL/GenBank/DDBJ databases">
        <title>Ponticoccus aerotolerans gen. nov., sp. nov., an anaerobic bacterium and proposal of Ponticoccusceae fam. nov., Ponticoccusles ord. nov. and Ponticoccuse classis nov. in the phylum Kiritimatiellaeota.</title>
        <authorList>
            <person name="Zhou L.Y."/>
            <person name="Du Z.J."/>
        </authorList>
    </citation>
    <scope>NUCLEOTIDE SEQUENCE [LARGE SCALE GENOMIC DNA]</scope>
    <source>
        <strain evidence="13 14">S-5007</strain>
    </source>
</reference>
<dbReference type="GO" id="GO:0003725">
    <property type="term" value="F:double-stranded RNA binding"/>
    <property type="evidence" value="ECO:0007669"/>
    <property type="project" value="InterPro"/>
</dbReference>
<evidence type="ECO:0000256" key="8">
    <source>
        <dbReference type="ARBA" id="ARBA00022741"/>
    </source>
</evidence>
<keyword evidence="5" id="KW-0808">Transferase</keyword>
<organism evidence="13 14">
    <name type="scientific">Tichowtungia aerotolerans</name>
    <dbReference type="NCBI Taxonomy" id="2697043"/>
    <lineage>
        <taxon>Bacteria</taxon>
        <taxon>Pseudomonadati</taxon>
        <taxon>Kiritimatiellota</taxon>
        <taxon>Tichowtungiia</taxon>
        <taxon>Tichowtungiales</taxon>
        <taxon>Tichowtungiaceae</taxon>
        <taxon>Tichowtungia</taxon>
    </lineage>
</organism>
<dbReference type="EMBL" id="CP047593">
    <property type="protein sequence ID" value="QHI68905.1"/>
    <property type="molecule type" value="Genomic_DNA"/>
</dbReference>
<comment type="subcellular location">
    <subcellularLocation>
        <location evidence="1">Cytoplasm</location>
    </subcellularLocation>
</comment>
<dbReference type="NCBIfam" id="TIGR00057">
    <property type="entry name" value="L-threonylcarbamoyladenylate synthase"/>
    <property type="match status" value="1"/>
</dbReference>
<keyword evidence="6" id="KW-0819">tRNA processing</keyword>
<dbReference type="KEGG" id="taer:GT409_05400"/>
<dbReference type="GO" id="GO:0005524">
    <property type="term" value="F:ATP binding"/>
    <property type="evidence" value="ECO:0007669"/>
    <property type="project" value="UniProtKB-KW"/>
</dbReference>
<dbReference type="EC" id="2.7.7.87" evidence="3"/>
<dbReference type="GO" id="GO:0000049">
    <property type="term" value="F:tRNA binding"/>
    <property type="evidence" value="ECO:0007669"/>
    <property type="project" value="TreeGrafter"/>
</dbReference>
<evidence type="ECO:0000256" key="4">
    <source>
        <dbReference type="ARBA" id="ARBA00022490"/>
    </source>
</evidence>
<feature type="domain" description="YrdC-like" evidence="12">
    <location>
        <begin position="14"/>
        <end position="187"/>
    </location>
</feature>
<evidence type="ECO:0000259" key="12">
    <source>
        <dbReference type="PROSITE" id="PS51163"/>
    </source>
</evidence>
<evidence type="ECO:0000256" key="6">
    <source>
        <dbReference type="ARBA" id="ARBA00022694"/>
    </source>
</evidence>
<dbReference type="InterPro" id="IPR017945">
    <property type="entry name" value="DHBP_synth_RibB-like_a/b_dom"/>
</dbReference>
<dbReference type="PROSITE" id="PS51163">
    <property type="entry name" value="YRDC"/>
    <property type="match status" value="1"/>
</dbReference>
<dbReference type="InterPro" id="IPR050156">
    <property type="entry name" value="TC-AMP_synthase_SUA5"/>
</dbReference>
<comment type="catalytic activity">
    <reaction evidence="11">
        <text>L-threonine + hydrogencarbonate + ATP = L-threonylcarbamoyladenylate + diphosphate + H2O</text>
        <dbReference type="Rhea" id="RHEA:36407"/>
        <dbReference type="ChEBI" id="CHEBI:15377"/>
        <dbReference type="ChEBI" id="CHEBI:17544"/>
        <dbReference type="ChEBI" id="CHEBI:30616"/>
        <dbReference type="ChEBI" id="CHEBI:33019"/>
        <dbReference type="ChEBI" id="CHEBI:57926"/>
        <dbReference type="ChEBI" id="CHEBI:73682"/>
        <dbReference type="EC" id="2.7.7.87"/>
    </reaction>
</comment>
<protein>
    <recommendedName>
        <fullName evidence="10">L-threonylcarbamoyladenylate synthase</fullName>
        <ecNumber evidence="3">2.7.7.87</ecNumber>
    </recommendedName>
    <alternativeName>
        <fullName evidence="10">L-threonylcarbamoyladenylate synthase</fullName>
    </alternativeName>
</protein>
<evidence type="ECO:0000256" key="3">
    <source>
        <dbReference type="ARBA" id="ARBA00012584"/>
    </source>
</evidence>
<dbReference type="Pfam" id="PF01300">
    <property type="entry name" value="Sua5_yciO_yrdC"/>
    <property type="match status" value="1"/>
</dbReference>
<evidence type="ECO:0000256" key="5">
    <source>
        <dbReference type="ARBA" id="ARBA00022679"/>
    </source>
</evidence>
<dbReference type="GO" id="GO:0006450">
    <property type="term" value="P:regulation of translational fidelity"/>
    <property type="evidence" value="ECO:0007669"/>
    <property type="project" value="TreeGrafter"/>
</dbReference>
<evidence type="ECO:0000256" key="2">
    <source>
        <dbReference type="ARBA" id="ARBA00007663"/>
    </source>
</evidence>
<evidence type="ECO:0000313" key="14">
    <source>
        <dbReference type="Proteomes" id="UP000464954"/>
    </source>
</evidence>
<dbReference type="Proteomes" id="UP000464954">
    <property type="component" value="Chromosome"/>
</dbReference>
<keyword evidence="7" id="KW-0548">Nucleotidyltransferase</keyword>
<evidence type="ECO:0000256" key="10">
    <source>
        <dbReference type="ARBA" id="ARBA00029774"/>
    </source>
</evidence>
<dbReference type="RefSeq" id="WP_160627677.1">
    <property type="nucleotide sequence ID" value="NZ_CP047593.1"/>
</dbReference>
<evidence type="ECO:0000256" key="7">
    <source>
        <dbReference type="ARBA" id="ARBA00022695"/>
    </source>
</evidence>
<gene>
    <name evidence="13" type="ORF">GT409_05400</name>
</gene>
<dbReference type="Gene3D" id="3.90.870.10">
    <property type="entry name" value="DHBP synthase"/>
    <property type="match status" value="1"/>
</dbReference>
<keyword evidence="4" id="KW-0963">Cytoplasm</keyword>
<accession>A0A6P1MCT7</accession>
<dbReference type="AlphaFoldDB" id="A0A6P1MCT7"/>
<dbReference type="SUPFAM" id="SSF55821">
    <property type="entry name" value="YrdC/RibB"/>
    <property type="match status" value="1"/>
</dbReference>
<sequence>MSKLIQVNAEHPEPEIIEQACRILEAGGRVVVPTETVYGIACAPEHIETLYCAKERDRGKPIARLAASLEQVEALGADFGRDGKALAEKYWPGPLTLVLNTPEGTTGFRVPAHEVPLALARAFGRPIALTSANKSGGADATNAQDAFQCLENDVPLFLDSGETSTQVPSTVLLCSANETKILREGAVSAEELKRYTDS</sequence>
<comment type="similarity">
    <text evidence="2">Belongs to the SUA5 family.</text>
</comment>
<evidence type="ECO:0000256" key="1">
    <source>
        <dbReference type="ARBA" id="ARBA00004496"/>
    </source>
</evidence>
<proteinExistence type="inferred from homology"/>
<evidence type="ECO:0000256" key="11">
    <source>
        <dbReference type="ARBA" id="ARBA00048366"/>
    </source>
</evidence>
<dbReference type="GO" id="GO:0008033">
    <property type="term" value="P:tRNA processing"/>
    <property type="evidence" value="ECO:0007669"/>
    <property type="project" value="UniProtKB-KW"/>
</dbReference>
<evidence type="ECO:0000256" key="9">
    <source>
        <dbReference type="ARBA" id="ARBA00022840"/>
    </source>
</evidence>
<dbReference type="GO" id="GO:0061710">
    <property type="term" value="F:L-threonylcarbamoyladenylate synthase"/>
    <property type="evidence" value="ECO:0007669"/>
    <property type="project" value="UniProtKB-EC"/>
</dbReference>
<name>A0A6P1MCT7_9BACT</name>
<evidence type="ECO:0000313" key="13">
    <source>
        <dbReference type="EMBL" id="QHI68905.1"/>
    </source>
</evidence>
<dbReference type="PANTHER" id="PTHR17490:SF16">
    <property type="entry name" value="THREONYLCARBAMOYL-AMP SYNTHASE"/>
    <property type="match status" value="1"/>
</dbReference>
<keyword evidence="9" id="KW-0067">ATP-binding</keyword>
<dbReference type="PANTHER" id="PTHR17490">
    <property type="entry name" value="SUA5"/>
    <property type="match status" value="1"/>
</dbReference>